<evidence type="ECO:0000313" key="5">
    <source>
        <dbReference type="Proteomes" id="UP001165190"/>
    </source>
</evidence>
<dbReference type="InterPro" id="IPR004839">
    <property type="entry name" value="Aminotransferase_I/II_large"/>
</dbReference>
<organism evidence="4 5">
    <name type="scientific">Hibiscus trionum</name>
    <name type="common">Flower of an hour</name>
    <dbReference type="NCBI Taxonomy" id="183268"/>
    <lineage>
        <taxon>Eukaryota</taxon>
        <taxon>Viridiplantae</taxon>
        <taxon>Streptophyta</taxon>
        <taxon>Embryophyta</taxon>
        <taxon>Tracheophyta</taxon>
        <taxon>Spermatophyta</taxon>
        <taxon>Magnoliopsida</taxon>
        <taxon>eudicotyledons</taxon>
        <taxon>Gunneridae</taxon>
        <taxon>Pentapetalae</taxon>
        <taxon>rosids</taxon>
        <taxon>malvids</taxon>
        <taxon>Malvales</taxon>
        <taxon>Malvaceae</taxon>
        <taxon>Malvoideae</taxon>
        <taxon>Hibiscus</taxon>
    </lineage>
</organism>
<sequence>MEFTRNNRQLLSKIATNDRHGENSPYFDGWKAYDSNPYHPTHNPHGVIQMGLAENQLCFDLIGKWILENPDASICTAEGVDKFKDIAIFQDYHALKDFREGVAKFMGRVGGNRVVFDPNRIVTSGGATGANETVMFCLADPGDAFLVPSPYYAGFARDLRWRTGLDIVPVDCKSSDNFRITRAALEEAYEKAQRSNINVKGVIIANPSNPLGTVLDKETMRSLVGFINDKNIHLVCDEIYAATTFSSPRFISIAEIIQDMDCNCDLIHIVYSLSKDMGFPGFRVGIVYSFNDDVMHCARKMSSFGLVSSQTQFLLAAMLNDEEFVGNFLRESSKRLAKRHRVFTTGLERVGISSLKSNAGLFFWMDMRPLLKEQTVEAELELWRVIINKVKLNVSPGSSFQCSEPGWFRVCFANMDDETVHVALERIREFVLQGKEEEKDVSLSHTSKHWRKQNLRLSFSSSRLYDESLMSPAHMISPHSSIPRSPLVRART</sequence>
<dbReference type="GO" id="GO:0008483">
    <property type="term" value="F:transaminase activity"/>
    <property type="evidence" value="ECO:0007669"/>
    <property type="project" value="TreeGrafter"/>
</dbReference>
<dbReference type="Proteomes" id="UP001165190">
    <property type="component" value="Unassembled WGS sequence"/>
</dbReference>
<gene>
    <name evidence="4" type="ORF">HRI_003511900</name>
</gene>
<evidence type="ECO:0000259" key="3">
    <source>
        <dbReference type="Pfam" id="PF00155"/>
    </source>
</evidence>
<proteinExistence type="inferred from homology"/>
<dbReference type="PROSITE" id="PS00105">
    <property type="entry name" value="AA_TRANSFER_CLASS_1"/>
    <property type="match status" value="1"/>
</dbReference>
<dbReference type="EMBL" id="BSYR01000031">
    <property type="protein sequence ID" value="GMI98426.1"/>
    <property type="molecule type" value="Genomic_DNA"/>
</dbReference>
<comment type="caution">
    <text evidence="4">The sequence shown here is derived from an EMBL/GenBank/DDBJ whole genome shotgun (WGS) entry which is preliminary data.</text>
</comment>
<dbReference type="InterPro" id="IPR004838">
    <property type="entry name" value="NHTrfase_class1_PyrdxlP-BS"/>
</dbReference>
<comment type="similarity">
    <text evidence="1">Belongs to the class-I pyridoxal-phosphate-dependent aminotransferase family.</text>
</comment>
<dbReference type="OrthoDB" id="691673at2759"/>
<dbReference type="InterPro" id="IPR015422">
    <property type="entry name" value="PyrdxlP-dep_Trfase_small"/>
</dbReference>
<keyword evidence="5" id="KW-1185">Reference proteome</keyword>
<dbReference type="CDD" id="cd00609">
    <property type="entry name" value="AAT_like"/>
    <property type="match status" value="1"/>
</dbReference>
<dbReference type="InterPro" id="IPR050478">
    <property type="entry name" value="Ethylene_sulfur-biosynth"/>
</dbReference>
<name>A0A9W7INS2_HIBTR</name>
<evidence type="ECO:0000256" key="2">
    <source>
        <dbReference type="ARBA" id="ARBA00022898"/>
    </source>
</evidence>
<dbReference type="GO" id="GO:0016847">
    <property type="term" value="F:1-aminocyclopropane-1-carboxylate synthase activity"/>
    <property type="evidence" value="ECO:0007669"/>
    <property type="project" value="UniProtKB-ARBA"/>
</dbReference>
<accession>A0A9W7INS2</accession>
<dbReference type="GO" id="GO:0030170">
    <property type="term" value="F:pyridoxal phosphate binding"/>
    <property type="evidence" value="ECO:0007669"/>
    <property type="project" value="InterPro"/>
</dbReference>
<dbReference type="Gene3D" id="3.40.640.10">
    <property type="entry name" value="Type I PLP-dependent aspartate aminotransferase-like (Major domain)"/>
    <property type="match status" value="1"/>
</dbReference>
<feature type="domain" description="Aminotransferase class I/classII large" evidence="3">
    <location>
        <begin position="48"/>
        <end position="427"/>
    </location>
</feature>
<dbReference type="AlphaFoldDB" id="A0A9W7INS2"/>
<dbReference type="Pfam" id="PF00155">
    <property type="entry name" value="Aminotran_1_2"/>
    <property type="match status" value="1"/>
</dbReference>
<keyword evidence="2" id="KW-0663">Pyridoxal phosphate</keyword>
<dbReference type="InterPro" id="IPR015424">
    <property type="entry name" value="PyrdxlP-dep_Trfase"/>
</dbReference>
<dbReference type="Gene3D" id="3.90.1150.10">
    <property type="entry name" value="Aspartate Aminotransferase, domain 1"/>
    <property type="match status" value="1"/>
</dbReference>
<dbReference type="PANTHER" id="PTHR43795:SF74">
    <property type="entry name" value="1-AMINOCYCLOPROPANE-1-CARBOXYLATE SYNTHASE-LIKE PROTEIN 1"/>
    <property type="match status" value="1"/>
</dbReference>
<evidence type="ECO:0000313" key="4">
    <source>
        <dbReference type="EMBL" id="GMI98426.1"/>
    </source>
</evidence>
<evidence type="ECO:0000256" key="1">
    <source>
        <dbReference type="ARBA" id="ARBA00007441"/>
    </source>
</evidence>
<protein>
    <submittedName>
        <fullName evidence="4">ARABIDOPSIS THALIANA 1-AMINOCYCLOPROPANE-1-CARBOXYLATE SYNTHASE 1, ACC synthase 1</fullName>
    </submittedName>
</protein>
<dbReference type="InterPro" id="IPR015421">
    <property type="entry name" value="PyrdxlP-dep_Trfase_major"/>
</dbReference>
<reference evidence="4" key="1">
    <citation type="submission" date="2023-05" db="EMBL/GenBank/DDBJ databases">
        <title>Genome and transcriptome analyses reveal genes involved in the formation of fine ridges on petal epidermal cells in Hibiscus trionum.</title>
        <authorList>
            <person name="Koshimizu S."/>
            <person name="Masuda S."/>
            <person name="Ishii T."/>
            <person name="Shirasu K."/>
            <person name="Hoshino A."/>
            <person name="Arita M."/>
        </authorList>
    </citation>
    <scope>NUCLEOTIDE SEQUENCE</scope>
    <source>
        <strain evidence="4">Hamamatsu line</strain>
    </source>
</reference>
<dbReference type="PRINTS" id="PR00753">
    <property type="entry name" value="ACCSYNTHASE"/>
</dbReference>
<dbReference type="PANTHER" id="PTHR43795">
    <property type="entry name" value="BIFUNCTIONAL ASPARTATE AMINOTRANSFERASE AND GLUTAMATE/ASPARTATE-PREPHENATE AMINOTRANSFERASE-RELATED"/>
    <property type="match status" value="1"/>
</dbReference>
<dbReference type="SUPFAM" id="SSF53383">
    <property type="entry name" value="PLP-dependent transferases"/>
    <property type="match status" value="1"/>
</dbReference>